<evidence type="ECO:0000313" key="2">
    <source>
        <dbReference type="EMBL" id="SFB76998.1"/>
    </source>
</evidence>
<dbReference type="Gene3D" id="3.20.20.240">
    <property type="entry name" value="Methylmalonyl-CoA mutase"/>
    <property type="match status" value="1"/>
</dbReference>
<dbReference type="InterPro" id="IPR006099">
    <property type="entry name" value="MeMalonylCoA_mutase_a/b_cat"/>
</dbReference>
<dbReference type="OrthoDB" id="9762378at2"/>
<dbReference type="GO" id="GO:0031419">
    <property type="term" value="F:cobalamin binding"/>
    <property type="evidence" value="ECO:0007669"/>
    <property type="project" value="InterPro"/>
</dbReference>
<name>A0A1I1DVF2_9BACT</name>
<dbReference type="SUPFAM" id="SSF51703">
    <property type="entry name" value="Cobalamin (vitamin B12)-dependent enzymes"/>
    <property type="match status" value="1"/>
</dbReference>
<dbReference type="PANTHER" id="PTHR48101:SF1">
    <property type="entry name" value="METHYLMALONYL-COA MUTASE, LARGE SUBUNIT"/>
    <property type="match status" value="1"/>
</dbReference>
<evidence type="ECO:0000313" key="3">
    <source>
        <dbReference type="Proteomes" id="UP000199514"/>
    </source>
</evidence>
<evidence type="ECO:0000259" key="1">
    <source>
        <dbReference type="Pfam" id="PF01642"/>
    </source>
</evidence>
<proteinExistence type="predicted"/>
<feature type="domain" description="Methylmalonyl-CoA mutase alpha/beta chain catalytic" evidence="1">
    <location>
        <begin position="109"/>
        <end position="432"/>
    </location>
</feature>
<dbReference type="PANTHER" id="PTHR48101">
    <property type="entry name" value="METHYLMALONYL-COA MUTASE, MITOCHONDRIAL-RELATED"/>
    <property type="match status" value="1"/>
</dbReference>
<protein>
    <submittedName>
        <fullName evidence="2">Methylmalonyl-CoA mutase</fullName>
    </submittedName>
</protein>
<dbReference type="AlphaFoldDB" id="A0A1I1DVF2"/>
<dbReference type="EMBL" id="FOLE01000001">
    <property type="protein sequence ID" value="SFB76998.1"/>
    <property type="molecule type" value="Genomic_DNA"/>
</dbReference>
<dbReference type="Proteomes" id="UP000199514">
    <property type="component" value="Unassembled WGS sequence"/>
</dbReference>
<dbReference type="InterPro" id="IPR016176">
    <property type="entry name" value="Cbl-dep_enz_cat"/>
</dbReference>
<dbReference type="GO" id="GO:0016866">
    <property type="term" value="F:intramolecular transferase activity"/>
    <property type="evidence" value="ECO:0007669"/>
    <property type="project" value="InterPro"/>
</dbReference>
<dbReference type="RefSeq" id="WP_091506382.1">
    <property type="nucleotide sequence ID" value="NZ_FOLE01000001.1"/>
</dbReference>
<dbReference type="STRING" id="927664.SAMN05421780_101392"/>
<gene>
    <name evidence="2" type="ORF">SAMN05421780_101392</name>
</gene>
<keyword evidence="3" id="KW-1185">Reference proteome</keyword>
<dbReference type="Pfam" id="PF01642">
    <property type="entry name" value="MM_CoA_mutase"/>
    <property type="match status" value="1"/>
</dbReference>
<reference evidence="2 3" key="1">
    <citation type="submission" date="2016-10" db="EMBL/GenBank/DDBJ databases">
        <authorList>
            <person name="de Groot N.N."/>
        </authorList>
    </citation>
    <scope>NUCLEOTIDE SEQUENCE [LARGE SCALE GENOMIC DNA]</scope>
    <source>
        <strain evidence="2 3">DSM 6793</strain>
    </source>
</reference>
<sequence length="455" mass="49017">MTTSTPTSLFSEFSAQSKAQWEAQVAKDLKNPEAVQGLVWNSPDGLVVPSFATPEDRPQGGVFVPKSSKGWQFRECILADNQAQANTEALAAIEKGAQEITFVLSGKNADYQTLFKKINLKETPVTVALSEDFGALLSFLEKNNATLTPLKGGFAFDPIKEYLTKGTPLAACFEQLAAAFTLMKDSAHWSGLQVSSSYFQAAGASVPQQVGLTLAAVVEYWNKLSDKGLDIKTLSAKTELEVGVGTHYFMEIAKLRALRLLLSKVNAAFGNEAAAPSAIHATTASYTLATTDPDTNMLRHTTEAMSATIGGADSLSIAPHTSDYSPFTSRIARNISTLLREESYLDRVTDASSGSYYIENLTDEVAKAGWEFFQAIEAKGGLLAAFETGFVQESVAENHAKHVALWKEKKWVLVGVNKYLNPKEAAPEAHEAAAQTTASGVRLLTPVPLYEAAQS</sequence>
<accession>A0A1I1DVF2</accession>
<organism evidence="2 3">
    <name type="scientific">Flexibacter flexilis DSM 6793</name>
    <dbReference type="NCBI Taxonomy" id="927664"/>
    <lineage>
        <taxon>Bacteria</taxon>
        <taxon>Pseudomonadati</taxon>
        <taxon>Bacteroidota</taxon>
        <taxon>Cytophagia</taxon>
        <taxon>Cytophagales</taxon>
        <taxon>Flexibacteraceae</taxon>
        <taxon>Flexibacter</taxon>
    </lineage>
</organism>